<dbReference type="RefSeq" id="WP_163966900.1">
    <property type="nucleotide sequence ID" value="NZ_JAAGNX010000003.1"/>
</dbReference>
<dbReference type="AlphaFoldDB" id="A0A6B2M5D7"/>
<feature type="chain" id="PRO_5025519704" description="Lipoprotein" evidence="1">
    <location>
        <begin position="20"/>
        <end position="138"/>
    </location>
</feature>
<evidence type="ECO:0008006" key="4">
    <source>
        <dbReference type="Google" id="ProtNLM"/>
    </source>
</evidence>
<organism evidence="2 3">
    <name type="scientific">Oceanipulchritudo coccoides</name>
    <dbReference type="NCBI Taxonomy" id="2706888"/>
    <lineage>
        <taxon>Bacteria</taxon>
        <taxon>Pseudomonadati</taxon>
        <taxon>Verrucomicrobiota</taxon>
        <taxon>Opitutia</taxon>
        <taxon>Puniceicoccales</taxon>
        <taxon>Oceanipulchritudinaceae</taxon>
        <taxon>Oceanipulchritudo</taxon>
    </lineage>
</organism>
<dbReference type="Proteomes" id="UP000478417">
    <property type="component" value="Unassembled WGS sequence"/>
</dbReference>
<evidence type="ECO:0000313" key="2">
    <source>
        <dbReference type="EMBL" id="NDV63389.1"/>
    </source>
</evidence>
<name>A0A6B2M5D7_9BACT</name>
<keyword evidence="1" id="KW-0732">Signal</keyword>
<reference evidence="2 3" key="1">
    <citation type="submission" date="2020-02" db="EMBL/GenBank/DDBJ databases">
        <title>Albibacoteraceae fam. nov., the first described family within the subdivision 4 Verrucomicrobia.</title>
        <authorList>
            <person name="Xi F."/>
        </authorList>
    </citation>
    <scope>NUCLEOTIDE SEQUENCE [LARGE SCALE GENOMIC DNA]</scope>
    <source>
        <strain evidence="2 3">CK1056</strain>
    </source>
</reference>
<feature type="signal peptide" evidence="1">
    <location>
        <begin position="1"/>
        <end position="19"/>
    </location>
</feature>
<proteinExistence type="predicted"/>
<gene>
    <name evidence="2" type="ORF">G0Q06_13065</name>
</gene>
<sequence>MTFLSLITLISFFLSGCFASCTDFEIADILKHGKEAEIEKFLLSHYEGLQQYDSAVELLGSEFSEYSSKMRSNHYLKSRKKPIPIQNNHGEITEFHYEVAIPLLLQRAEEGENASVHLRAFYNKDKELIRLRIQTTPY</sequence>
<protein>
    <recommendedName>
        <fullName evidence="4">Lipoprotein</fullName>
    </recommendedName>
</protein>
<keyword evidence="3" id="KW-1185">Reference proteome</keyword>
<dbReference type="EMBL" id="JAAGNX010000003">
    <property type="protein sequence ID" value="NDV63389.1"/>
    <property type="molecule type" value="Genomic_DNA"/>
</dbReference>
<comment type="caution">
    <text evidence="2">The sequence shown here is derived from an EMBL/GenBank/DDBJ whole genome shotgun (WGS) entry which is preliminary data.</text>
</comment>
<accession>A0A6B2M5D7</accession>
<evidence type="ECO:0000256" key="1">
    <source>
        <dbReference type="SAM" id="SignalP"/>
    </source>
</evidence>
<evidence type="ECO:0000313" key="3">
    <source>
        <dbReference type="Proteomes" id="UP000478417"/>
    </source>
</evidence>